<evidence type="ECO:0000259" key="5">
    <source>
        <dbReference type="PROSITE" id="PS51393"/>
    </source>
</evidence>
<dbReference type="Pfam" id="PF00305">
    <property type="entry name" value="Lipoxygenase"/>
    <property type="match status" value="1"/>
</dbReference>
<accession>A0A7Y4KGW2</accession>
<organism evidence="6 7">
    <name type="scientific">Corallococcus exercitus</name>
    <dbReference type="NCBI Taxonomy" id="2316736"/>
    <lineage>
        <taxon>Bacteria</taxon>
        <taxon>Pseudomonadati</taxon>
        <taxon>Myxococcota</taxon>
        <taxon>Myxococcia</taxon>
        <taxon>Myxococcales</taxon>
        <taxon>Cystobacterineae</taxon>
        <taxon>Myxococcaceae</taxon>
        <taxon>Corallococcus</taxon>
    </lineage>
</organism>
<dbReference type="GO" id="GO:0034440">
    <property type="term" value="P:lipid oxidation"/>
    <property type="evidence" value="ECO:0007669"/>
    <property type="project" value="InterPro"/>
</dbReference>
<dbReference type="PANTHER" id="PTHR11771">
    <property type="entry name" value="LIPOXYGENASE"/>
    <property type="match status" value="1"/>
</dbReference>
<dbReference type="Gene3D" id="1.20.245.10">
    <property type="entry name" value="Lipoxygenase-1, Domain 5"/>
    <property type="match status" value="1"/>
</dbReference>
<evidence type="ECO:0000256" key="3">
    <source>
        <dbReference type="ARBA" id="ARBA00023098"/>
    </source>
</evidence>
<dbReference type="PRINTS" id="PR00087">
    <property type="entry name" value="LIPOXYGENASE"/>
</dbReference>
<protein>
    <submittedName>
        <fullName evidence="6">Lipoxygenase</fullName>
    </submittedName>
</protein>
<dbReference type="Gene3D" id="3.10.450.60">
    <property type="match status" value="1"/>
</dbReference>
<keyword evidence="3" id="KW-0443">Lipid metabolism</keyword>
<feature type="domain" description="PLAT" evidence="4">
    <location>
        <begin position="3"/>
        <end position="118"/>
    </location>
</feature>
<gene>
    <name evidence="6" type="ORF">HMI49_10140</name>
</gene>
<dbReference type="GO" id="GO:0016702">
    <property type="term" value="F:oxidoreductase activity, acting on single donors with incorporation of molecular oxygen, incorporation of two atoms of oxygen"/>
    <property type="evidence" value="ECO:0007669"/>
    <property type="project" value="InterPro"/>
</dbReference>
<dbReference type="Proteomes" id="UP000563426">
    <property type="component" value="Unassembled WGS sequence"/>
</dbReference>
<dbReference type="RefSeq" id="WP_171434260.1">
    <property type="nucleotide sequence ID" value="NZ_JABFJV010000040.1"/>
</dbReference>
<sequence>MSTDYTLTIRTSSKLGAGTNSAISVVLVGTKGESQSYLLDKRFHNDFEAGAVDAYTVKAAEDLGDLLLLRFSNAGGGVGGDWLLDSVTVTTTGKHWFFPYYRWVLGKSSAEVLEGTARLPQQVRHEREQVARNDLLLARQRMYPWRPAEATAGLPGALDISEARPLPKDELYRGLVDGSYEVVIAKTLAAIKLHMPVLSKAWNGLVDIFDFFKSLELPTLAKRWQDDAEFARQAVQGISPVHIQSITALPEGMPLQDSELRGLLSPGLTLQQALAGKRVFLLDFEILGDVPMFKKTDKEGVEERRWAPASRCLLYLDDTRQLRPIAIQLGRDPEQDPVFTPNDSPHDWLAVKIYVRCSEGNTHQMVGHALRTHFIAEPFVMATMRNLPDPHPVYKLLRRHFRYTLAINDGARKGLLAAGGVFDDLIATGGPDQGHVFLGKKGYKAWTLADNKPRPDIERRGVLDPAVLPHYPYRDDSLPLWEALEEYVGGVLGHFYKSDEDLVRDTDMQRWWKDLTEHGMPVEKLPCAELKRVSDLTDMLTTVLFTVSVQHAAVNYLQYEHYAFVPNAPLCMRQAPPRKKGVLGEKDIDAMIPSKTQMLWQVAVGRALSSFGEDEEYLLHDGGWREDYFQEPELIAIRDRFHSRLRAQSEAVKARNAKSAVPYTVLQPDRIPCGITV</sequence>
<proteinExistence type="predicted"/>
<evidence type="ECO:0000256" key="1">
    <source>
        <dbReference type="ARBA" id="ARBA00022723"/>
    </source>
</evidence>
<comment type="caution">
    <text evidence="6">The sequence shown here is derived from an EMBL/GenBank/DDBJ whole genome shotgun (WGS) entry which is preliminary data.</text>
</comment>
<dbReference type="InterPro" id="IPR001024">
    <property type="entry name" value="PLAT/LH2_dom"/>
</dbReference>
<dbReference type="GO" id="GO:0046872">
    <property type="term" value="F:metal ion binding"/>
    <property type="evidence" value="ECO:0007669"/>
    <property type="project" value="UniProtKB-KW"/>
</dbReference>
<evidence type="ECO:0000313" key="7">
    <source>
        <dbReference type="Proteomes" id="UP000563426"/>
    </source>
</evidence>
<reference evidence="6 7" key="1">
    <citation type="submission" date="2020-05" db="EMBL/GenBank/DDBJ databases">
        <authorList>
            <person name="Whitworth D."/>
        </authorList>
    </citation>
    <scope>NUCLEOTIDE SEQUENCE [LARGE SCALE GENOMIC DNA]</scope>
    <source>
        <strain evidence="6 7">AB043B</strain>
    </source>
</reference>
<dbReference type="SUPFAM" id="SSF49723">
    <property type="entry name" value="Lipase/lipooxygenase domain (PLAT/LH2 domain)"/>
    <property type="match status" value="1"/>
</dbReference>
<feature type="domain" description="Lipoxygenase" evidence="5">
    <location>
        <begin position="117"/>
        <end position="677"/>
    </location>
</feature>
<keyword evidence="2" id="KW-0560">Oxidoreductase</keyword>
<dbReference type="AlphaFoldDB" id="A0A7Y4KGW2"/>
<name>A0A7Y4KGW2_9BACT</name>
<evidence type="ECO:0000256" key="2">
    <source>
        <dbReference type="ARBA" id="ARBA00023002"/>
    </source>
</evidence>
<dbReference type="InterPro" id="IPR000907">
    <property type="entry name" value="LipOase"/>
</dbReference>
<dbReference type="InterPro" id="IPR036226">
    <property type="entry name" value="LipOase_C_sf"/>
</dbReference>
<dbReference type="Pfam" id="PF01477">
    <property type="entry name" value="PLAT"/>
    <property type="match status" value="1"/>
</dbReference>
<evidence type="ECO:0000313" key="6">
    <source>
        <dbReference type="EMBL" id="NOK33557.1"/>
    </source>
</evidence>
<dbReference type="PROSITE" id="PS51393">
    <property type="entry name" value="LIPOXYGENASE_3"/>
    <property type="match status" value="1"/>
</dbReference>
<dbReference type="InterPro" id="IPR036392">
    <property type="entry name" value="PLAT/LH2_dom_sf"/>
</dbReference>
<dbReference type="PROSITE" id="PS50095">
    <property type="entry name" value="PLAT"/>
    <property type="match status" value="1"/>
</dbReference>
<keyword evidence="7" id="KW-1185">Reference proteome</keyword>
<evidence type="ECO:0000259" key="4">
    <source>
        <dbReference type="PROSITE" id="PS50095"/>
    </source>
</evidence>
<dbReference type="EMBL" id="JABFJV010000040">
    <property type="protein sequence ID" value="NOK33557.1"/>
    <property type="molecule type" value="Genomic_DNA"/>
</dbReference>
<dbReference type="InterPro" id="IPR013819">
    <property type="entry name" value="LipOase_C"/>
</dbReference>
<dbReference type="Gene3D" id="2.40.180.10">
    <property type="entry name" value="Catalase core domain"/>
    <property type="match status" value="1"/>
</dbReference>
<dbReference type="SMART" id="SM00308">
    <property type="entry name" value="LH2"/>
    <property type="match status" value="1"/>
</dbReference>
<keyword evidence="1" id="KW-0479">Metal-binding</keyword>
<dbReference type="SUPFAM" id="SSF48484">
    <property type="entry name" value="Lipoxigenase"/>
    <property type="match status" value="1"/>
</dbReference>